<keyword evidence="3" id="KW-0560">Oxidoreductase</keyword>
<dbReference type="InterPro" id="IPR015590">
    <property type="entry name" value="Aldehyde_DH_dom"/>
</dbReference>
<dbReference type="Gene3D" id="3.40.605.10">
    <property type="entry name" value="Aldehyde Dehydrogenase, Chain A, domain 1"/>
    <property type="match status" value="1"/>
</dbReference>
<gene>
    <name evidence="5" type="ORF">A7A78_10125</name>
</gene>
<sequence>MEIKSINPYNGKVLNTYTELSDKQLFQKLEKSSKAFEKWRKVPLKERASLMKNAGQVLRDNVEEYAKMITLEMGKPIKESRAEVNKCAWVCDYYAENAEAFLADEMIKTDAQKSFVHKEPIGTVLAIMPWNFPFWQVFRFAAPTLTAGNVGLLKHASNVLGCSKKIEEVFKKAGFPKDVFQSLIVNHDKIEKIIENDIVKAVTLTGSEKAGSAVAQISGKHIKKSLLELGGSNAFIVWDDADIDKTVATALTARMLNCGQSCIAAKRFILMEGIYDEFVEKFTKGVIELKSGDPMEEETKIGPLAREDLADELQKQVQASIKKGAKLILGGKQNGAYHEPTILGNVKPGMPAFDEETFGPLAAMIKVKTIEEAFRLSEQSKFGLGVTVCTSNIEKALEYVGAVSDGAYFINELVKSDPRLPFGGQKRSGYGRELAKDGMMEFVNRKTVYVK</sequence>
<comment type="caution">
    <text evidence="5">The sequence shown here is derived from an EMBL/GenBank/DDBJ whole genome shotgun (WGS) entry which is preliminary data.</text>
</comment>
<dbReference type="CDD" id="cd07100">
    <property type="entry name" value="ALDH_SSADH1_GabD1"/>
    <property type="match status" value="1"/>
</dbReference>
<dbReference type="OrthoDB" id="9762913at2"/>
<dbReference type="RefSeq" id="WP_068761243.1">
    <property type="nucleotide sequence ID" value="NZ_LXIE01000006.1"/>
</dbReference>
<evidence type="ECO:0000313" key="6">
    <source>
        <dbReference type="Proteomes" id="UP000077552"/>
    </source>
</evidence>
<dbReference type="FunFam" id="3.40.605.10:FF:000012">
    <property type="entry name" value="NAD-dependent succinate-semialdehyde dehydrogenase"/>
    <property type="match status" value="1"/>
</dbReference>
<dbReference type="InterPro" id="IPR047110">
    <property type="entry name" value="GABD/Sad-like"/>
</dbReference>
<accession>A0A1A9LFF2</accession>
<evidence type="ECO:0000256" key="1">
    <source>
        <dbReference type="ARBA" id="ARBA00009986"/>
    </source>
</evidence>
<dbReference type="PANTHER" id="PTHR43217">
    <property type="entry name" value="SUCCINATE SEMIALDEHYDE DEHYDROGENASE [NAD(P)+] SAD"/>
    <property type="match status" value="1"/>
</dbReference>
<organism evidence="5 6">
    <name type="scientific">Aequorivita soesokkakensis</name>
    <dbReference type="NCBI Taxonomy" id="1385699"/>
    <lineage>
        <taxon>Bacteria</taxon>
        <taxon>Pseudomonadati</taxon>
        <taxon>Bacteroidota</taxon>
        <taxon>Flavobacteriia</taxon>
        <taxon>Flavobacteriales</taxon>
        <taxon>Flavobacteriaceae</taxon>
        <taxon>Aequorivita</taxon>
    </lineage>
</organism>
<dbReference type="SUPFAM" id="SSF53720">
    <property type="entry name" value="ALDH-like"/>
    <property type="match status" value="1"/>
</dbReference>
<evidence type="ECO:0000259" key="4">
    <source>
        <dbReference type="Pfam" id="PF00171"/>
    </source>
</evidence>
<name>A0A1A9LFF2_9FLAO</name>
<feature type="domain" description="Aldehyde dehydrogenase" evidence="4">
    <location>
        <begin position="3"/>
        <end position="448"/>
    </location>
</feature>
<dbReference type="InterPro" id="IPR016163">
    <property type="entry name" value="Ald_DH_C"/>
</dbReference>
<dbReference type="InterPro" id="IPR016162">
    <property type="entry name" value="Ald_DH_N"/>
</dbReference>
<evidence type="ECO:0000256" key="2">
    <source>
        <dbReference type="ARBA" id="ARBA00022857"/>
    </source>
</evidence>
<protein>
    <submittedName>
        <fullName evidence="5">Succinate-semialdehyde dehydrogenase</fullName>
    </submittedName>
</protein>
<dbReference type="Proteomes" id="UP000077552">
    <property type="component" value="Unassembled WGS sequence"/>
</dbReference>
<dbReference type="GO" id="GO:0004777">
    <property type="term" value="F:succinate-semialdehyde dehydrogenase (NAD+) activity"/>
    <property type="evidence" value="ECO:0007669"/>
    <property type="project" value="TreeGrafter"/>
</dbReference>
<dbReference type="Pfam" id="PF00171">
    <property type="entry name" value="Aldedh"/>
    <property type="match status" value="1"/>
</dbReference>
<dbReference type="InterPro" id="IPR016161">
    <property type="entry name" value="Ald_DH/histidinol_DH"/>
</dbReference>
<dbReference type="PANTHER" id="PTHR43217:SF1">
    <property type="entry name" value="SUCCINATE SEMIALDEHYDE DEHYDROGENASE [NAD(P)+] SAD"/>
    <property type="match status" value="1"/>
</dbReference>
<dbReference type="Gene3D" id="3.40.309.10">
    <property type="entry name" value="Aldehyde Dehydrogenase, Chain A, domain 2"/>
    <property type="match status" value="1"/>
</dbReference>
<reference evidence="5 6" key="1">
    <citation type="submission" date="2016-05" db="EMBL/GenBank/DDBJ databases">
        <title>Genome sequencing of Vitellibacter soesokkakensis RSSK-12.</title>
        <authorList>
            <person name="Thevarajoo S."/>
            <person name="Selvaratnam C."/>
            <person name="Goh K.M."/>
            <person name="Chan K.-G."/>
            <person name="Chong C.S."/>
        </authorList>
    </citation>
    <scope>NUCLEOTIDE SEQUENCE [LARGE SCALE GENOMIC DNA]</scope>
    <source>
        <strain evidence="5 6">RSSK-12</strain>
    </source>
</reference>
<dbReference type="InterPro" id="IPR044148">
    <property type="entry name" value="ALDH_GabD1-like"/>
</dbReference>
<proteinExistence type="inferred from homology"/>
<evidence type="ECO:0000313" key="5">
    <source>
        <dbReference type="EMBL" id="OAD92008.1"/>
    </source>
</evidence>
<dbReference type="STRING" id="1385699.A7A78_10125"/>
<dbReference type="GO" id="GO:0004030">
    <property type="term" value="F:aldehyde dehydrogenase [NAD(P)+] activity"/>
    <property type="evidence" value="ECO:0007669"/>
    <property type="project" value="InterPro"/>
</dbReference>
<keyword evidence="2" id="KW-0521">NADP</keyword>
<keyword evidence="6" id="KW-1185">Reference proteome</keyword>
<evidence type="ECO:0000256" key="3">
    <source>
        <dbReference type="ARBA" id="ARBA00023002"/>
    </source>
</evidence>
<comment type="similarity">
    <text evidence="1">Belongs to the aldehyde dehydrogenase family.</text>
</comment>
<dbReference type="EMBL" id="LXIE01000006">
    <property type="protein sequence ID" value="OAD92008.1"/>
    <property type="molecule type" value="Genomic_DNA"/>
</dbReference>
<dbReference type="AlphaFoldDB" id="A0A1A9LFF2"/>